<evidence type="ECO:0000313" key="3">
    <source>
        <dbReference type="EMBL" id="ODM91606.1"/>
    </source>
</evidence>
<name>A0A1D2MF35_ORCCI</name>
<keyword evidence="4" id="KW-1185">Reference proteome</keyword>
<gene>
    <name evidence="3" type="ORF">Ocin01_15075</name>
</gene>
<evidence type="ECO:0000259" key="2">
    <source>
        <dbReference type="SMART" id="SM01017"/>
    </source>
</evidence>
<dbReference type="InterPro" id="IPR011022">
    <property type="entry name" value="Arrestin_C-like"/>
</dbReference>
<dbReference type="Proteomes" id="UP000094527">
    <property type="component" value="Unassembled WGS sequence"/>
</dbReference>
<sequence length="445" mass="48538">MVESSQQFTGEDENWRGELVIPQEGGVYPSKLGGGCHIIDVDYFVKVVAQVQSCCKADLEVFSSIIIGTCRTAAGIRKVPFSPITSLEFARAKIIMSVEAFEVIPDKLEYWPGETVRGKVVLKVKSGFQTQGIFLNLKGGATANIVEQIVRRSTRKSIGGRSHSTSRVYTNRFDNSESFLSMNSFVAGDGRTLLNLRDGETSYPFSFQLPSRLVSSYYRCNGEIPLGWNFIQGTGQVSYYLELGMIVAGKAEHVSQKVIGVHTNLDLNIVPDATQPGEAEVTKIFCNSCACCCCQSGPLVLKVRTDKRGYLPGESIAFDFEANNKSNKTIKQVSAQLVEAVTLNGQGRTERVSIPVGGLLVSDHQFVGEVDNWRGELIVPKEGEVYPTKLGGGCSIIEVDYFLEIKVQVQGCCNGDSEVLSSIIIGTCRGAARVPSTKSKSLFEF</sequence>
<dbReference type="OrthoDB" id="2333384at2759"/>
<dbReference type="GO" id="GO:0005737">
    <property type="term" value="C:cytoplasm"/>
    <property type="evidence" value="ECO:0007669"/>
    <property type="project" value="TreeGrafter"/>
</dbReference>
<dbReference type="Pfam" id="PF00339">
    <property type="entry name" value="Arrestin_N"/>
    <property type="match status" value="1"/>
</dbReference>
<dbReference type="InterPro" id="IPR014756">
    <property type="entry name" value="Ig_E-set"/>
</dbReference>
<dbReference type="Gene3D" id="2.60.40.640">
    <property type="match status" value="3"/>
</dbReference>
<dbReference type="SMART" id="SM01017">
    <property type="entry name" value="Arrestin_C"/>
    <property type="match status" value="1"/>
</dbReference>
<evidence type="ECO:0000256" key="1">
    <source>
        <dbReference type="ARBA" id="ARBA00005298"/>
    </source>
</evidence>
<protein>
    <submittedName>
        <fullName evidence="3">Arrestin domain-containing protein 3</fullName>
    </submittedName>
</protein>
<dbReference type="Pfam" id="PF02752">
    <property type="entry name" value="Arrestin_C"/>
    <property type="match status" value="1"/>
</dbReference>
<reference evidence="3 4" key="1">
    <citation type="journal article" date="2016" name="Genome Biol. Evol.">
        <title>Gene Family Evolution Reflects Adaptation to Soil Environmental Stressors in the Genome of the Collembolan Orchesella cincta.</title>
        <authorList>
            <person name="Faddeeva-Vakhrusheva A."/>
            <person name="Derks M.F."/>
            <person name="Anvar S.Y."/>
            <person name="Agamennone V."/>
            <person name="Suring W."/>
            <person name="Smit S."/>
            <person name="van Straalen N.M."/>
            <person name="Roelofs D."/>
        </authorList>
    </citation>
    <scope>NUCLEOTIDE SEQUENCE [LARGE SCALE GENOMIC DNA]</scope>
    <source>
        <tissue evidence="3">Mixed pool</tissue>
    </source>
</reference>
<comment type="caution">
    <text evidence="3">The sequence shown here is derived from an EMBL/GenBank/DDBJ whole genome shotgun (WGS) entry which is preliminary data.</text>
</comment>
<dbReference type="PANTHER" id="PTHR11188">
    <property type="entry name" value="ARRESTIN DOMAIN CONTAINING PROTEIN"/>
    <property type="match status" value="1"/>
</dbReference>
<dbReference type="PANTHER" id="PTHR11188:SF176">
    <property type="entry name" value="ARRESTIN DOMAIN-CONTAINING PROTEIN 1"/>
    <property type="match status" value="1"/>
</dbReference>
<dbReference type="InterPro" id="IPR050357">
    <property type="entry name" value="Arrestin_domain-protein"/>
</dbReference>
<feature type="domain" description="Arrestin C-terminal-like" evidence="2">
    <location>
        <begin position="295"/>
        <end position="430"/>
    </location>
</feature>
<accession>A0A1D2MF35</accession>
<comment type="similarity">
    <text evidence="1">Belongs to the arrestin family.</text>
</comment>
<dbReference type="AlphaFoldDB" id="A0A1D2MF35"/>
<dbReference type="GO" id="GO:0015031">
    <property type="term" value="P:protein transport"/>
    <property type="evidence" value="ECO:0007669"/>
    <property type="project" value="TreeGrafter"/>
</dbReference>
<dbReference type="EMBL" id="LJIJ01001482">
    <property type="protein sequence ID" value="ODM91606.1"/>
    <property type="molecule type" value="Genomic_DNA"/>
</dbReference>
<dbReference type="STRING" id="48709.A0A1D2MF35"/>
<evidence type="ECO:0000313" key="4">
    <source>
        <dbReference type="Proteomes" id="UP000094527"/>
    </source>
</evidence>
<proteinExistence type="inferred from homology"/>
<dbReference type="SUPFAM" id="SSF81296">
    <property type="entry name" value="E set domains"/>
    <property type="match status" value="2"/>
</dbReference>
<organism evidence="3 4">
    <name type="scientific">Orchesella cincta</name>
    <name type="common">Springtail</name>
    <name type="synonym">Podura cincta</name>
    <dbReference type="NCBI Taxonomy" id="48709"/>
    <lineage>
        <taxon>Eukaryota</taxon>
        <taxon>Metazoa</taxon>
        <taxon>Ecdysozoa</taxon>
        <taxon>Arthropoda</taxon>
        <taxon>Hexapoda</taxon>
        <taxon>Collembola</taxon>
        <taxon>Entomobryomorpha</taxon>
        <taxon>Entomobryoidea</taxon>
        <taxon>Orchesellidae</taxon>
        <taxon>Orchesellinae</taxon>
        <taxon>Orchesella</taxon>
    </lineage>
</organism>
<dbReference type="InterPro" id="IPR014752">
    <property type="entry name" value="Arrestin-like_C"/>
</dbReference>
<dbReference type="InterPro" id="IPR011021">
    <property type="entry name" value="Arrestin-like_N"/>
</dbReference>